<organism evidence="1 2">
    <name type="scientific">Lentinula edodes</name>
    <name type="common">Shiitake mushroom</name>
    <name type="synonym">Lentinus edodes</name>
    <dbReference type="NCBI Taxonomy" id="5353"/>
    <lineage>
        <taxon>Eukaryota</taxon>
        <taxon>Fungi</taxon>
        <taxon>Dikarya</taxon>
        <taxon>Basidiomycota</taxon>
        <taxon>Agaricomycotina</taxon>
        <taxon>Agaricomycetes</taxon>
        <taxon>Agaricomycetidae</taxon>
        <taxon>Agaricales</taxon>
        <taxon>Marasmiineae</taxon>
        <taxon>Omphalotaceae</taxon>
        <taxon>Lentinula</taxon>
    </lineage>
</organism>
<sequence length="73" mass="8444">MVNAVLFKFGLLHRCVQRTWIKLDHRTSYTRFRPSDSPLSAGTEVYNWSQVLNKGWSWIGALACSIGWSRDEV</sequence>
<accession>A0A1Q3E6X2</accession>
<keyword evidence="2" id="KW-1185">Reference proteome</keyword>
<dbReference type="AlphaFoldDB" id="A0A1Q3E6X2"/>
<protein>
    <submittedName>
        <fullName evidence="1">Uncharacterized protein</fullName>
    </submittedName>
</protein>
<evidence type="ECO:0000313" key="2">
    <source>
        <dbReference type="Proteomes" id="UP000188533"/>
    </source>
</evidence>
<name>A0A1Q3E6X2_LENED</name>
<reference evidence="1 2" key="2">
    <citation type="submission" date="2017-02" db="EMBL/GenBank/DDBJ databases">
        <title>A genome survey and senescence transcriptome analysis in Lentinula edodes.</title>
        <authorList>
            <person name="Sakamoto Y."/>
            <person name="Nakade K."/>
            <person name="Sato S."/>
            <person name="Yoshida Y."/>
            <person name="Miyazaki K."/>
            <person name="Natsume S."/>
            <person name="Konno N."/>
        </authorList>
    </citation>
    <scope>NUCLEOTIDE SEQUENCE [LARGE SCALE GENOMIC DNA]</scope>
    <source>
        <strain evidence="1 2">NBRC 111202</strain>
    </source>
</reference>
<dbReference type="Proteomes" id="UP000188533">
    <property type="component" value="Unassembled WGS sequence"/>
</dbReference>
<gene>
    <name evidence="1" type="ORF">LENED_004520</name>
</gene>
<evidence type="ECO:0000313" key="1">
    <source>
        <dbReference type="EMBL" id="GAW02844.1"/>
    </source>
</evidence>
<dbReference type="EMBL" id="BDGU01000118">
    <property type="protein sequence ID" value="GAW02844.1"/>
    <property type="molecule type" value="Genomic_DNA"/>
</dbReference>
<proteinExistence type="predicted"/>
<reference evidence="1 2" key="1">
    <citation type="submission" date="2016-08" db="EMBL/GenBank/DDBJ databases">
        <authorList>
            <consortium name="Lentinula edodes genome sequencing consortium"/>
            <person name="Sakamoto Y."/>
            <person name="Nakade K."/>
            <person name="Sato S."/>
            <person name="Yoshida Y."/>
            <person name="Miyazaki K."/>
            <person name="Natsume S."/>
            <person name="Konno N."/>
        </authorList>
    </citation>
    <scope>NUCLEOTIDE SEQUENCE [LARGE SCALE GENOMIC DNA]</scope>
    <source>
        <strain evidence="1 2">NBRC 111202</strain>
    </source>
</reference>
<comment type="caution">
    <text evidence="1">The sequence shown here is derived from an EMBL/GenBank/DDBJ whole genome shotgun (WGS) entry which is preliminary data.</text>
</comment>